<dbReference type="NCBIfam" id="TIGR01181">
    <property type="entry name" value="dTDP_gluc_dehyt"/>
    <property type="match status" value="1"/>
</dbReference>
<dbReference type="SUPFAM" id="SSF51735">
    <property type="entry name" value="NAD(P)-binding Rossmann-fold domains"/>
    <property type="match status" value="1"/>
</dbReference>
<evidence type="ECO:0000256" key="3">
    <source>
        <dbReference type="ARBA" id="ARBA00023239"/>
    </source>
</evidence>
<keyword evidence="6" id="KW-1185">Reference proteome</keyword>
<evidence type="ECO:0000313" key="5">
    <source>
        <dbReference type="EMBL" id="GMI48004.1"/>
    </source>
</evidence>
<name>A0A9W7GN77_9STRA</name>
<dbReference type="EMBL" id="BRYA01000369">
    <property type="protein sequence ID" value="GMI48004.1"/>
    <property type="molecule type" value="Genomic_DNA"/>
</dbReference>
<proteinExistence type="predicted"/>
<keyword evidence="3" id="KW-0456">Lyase</keyword>
<evidence type="ECO:0000313" key="6">
    <source>
        <dbReference type="Proteomes" id="UP001165065"/>
    </source>
</evidence>
<reference evidence="6" key="1">
    <citation type="journal article" date="2023" name="Commun. Biol.">
        <title>Genome analysis of Parmales, the sister group of diatoms, reveals the evolutionary specialization of diatoms from phago-mixotrophs to photoautotrophs.</title>
        <authorList>
            <person name="Ban H."/>
            <person name="Sato S."/>
            <person name="Yoshikawa S."/>
            <person name="Yamada K."/>
            <person name="Nakamura Y."/>
            <person name="Ichinomiya M."/>
            <person name="Sato N."/>
            <person name="Blanc-Mathieu R."/>
            <person name="Endo H."/>
            <person name="Kuwata A."/>
            <person name="Ogata H."/>
        </authorList>
    </citation>
    <scope>NUCLEOTIDE SEQUENCE [LARGE SCALE GENOMIC DNA]</scope>
</reference>
<dbReference type="Gene3D" id="3.40.50.720">
    <property type="entry name" value="NAD(P)-binding Rossmann-like Domain"/>
    <property type="match status" value="1"/>
</dbReference>
<gene>
    <name evidence="5" type="ORF">TrCOL_g5695</name>
</gene>
<dbReference type="InterPro" id="IPR005888">
    <property type="entry name" value="dTDP_Gluc_deHydtase"/>
</dbReference>
<sequence length="346" mass="39395">MENYQPKNILITGGAGFIASHVVINLVKQNPTYNIVNFDCLDYCSCIENLEEVENEPNYKFVKGDITSSDLVTYVLKQEKIDTIMHFAAQTHVDNSFGNSFQFTHNNIYGTHVLLESAKQCPTIKRFIHVSTDEVYGEGEDFETDPMKEEHILEPTNPYAATKAGAEFLVKSYHRSFALPCIITRGNNVYGPHQYPEKLIPKFTNQLLRGQPVTLHGDGSNTRNFLYVKDVAKAFDTILHKGKVGDIYNIGGNNELPNIDVAKEIIKALGMSELEESLLTFVPDRAFNDLRYTINSDKLNQLGWREETTWEEGLKQTVEWYKENTKRYGNIDSALVAHPRQGQQRY</sequence>
<dbReference type="OrthoDB" id="16464at2759"/>
<dbReference type="AlphaFoldDB" id="A0A9W7GN77"/>
<evidence type="ECO:0000256" key="1">
    <source>
        <dbReference type="ARBA" id="ARBA00001911"/>
    </source>
</evidence>
<dbReference type="GO" id="GO:0009225">
    <property type="term" value="P:nucleotide-sugar metabolic process"/>
    <property type="evidence" value="ECO:0007669"/>
    <property type="project" value="InterPro"/>
</dbReference>
<dbReference type="InterPro" id="IPR016040">
    <property type="entry name" value="NAD(P)-bd_dom"/>
</dbReference>
<dbReference type="PANTHER" id="PTHR43000">
    <property type="entry name" value="DTDP-D-GLUCOSE 4,6-DEHYDRATASE-RELATED"/>
    <property type="match status" value="1"/>
</dbReference>
<dbReference type="InterPro" id="IPR036291">
    <property type="entry name" value="NAD(P)-bd_dom_sf"/>
</dbReference>
<organism evidence="5 6">
    <name type="scientific">Triparma columacea</name>
    <dbReference type="NCBI Taxonomy" id="722753"/>
    <lineage>
        <taxon>Eukaryota</taxon>
        <taxon>Sar</taxon>
        <taxon>Stramenopiles</taxon>
        <taxon>Ochrophyta</taxon>
        <taxon>Bolidophyceae</taxon>
        <taxon>Parmales</taxon>
        <taxon>Triparmaceae</taxon>
        <taxon>Triparma</taxon>
    </lineage>
</organism>
<feature type="domain" description="NAD(P)-binding" evidence="4">
    <location>
        <begin position="10"/>
        <end position="317"/>
    </location>
</feature>
<dbReference type="FunFam" id="3.40.50.720:FF:000304">
    <property type="entry name" value="UDP-glucose 4,6-dehydratase"/>
    <property type="match status" value="1"/>
</dbReference>
<dbReference type="Pfam" id="PF16363">
    <property type="entry name" value="GDP_Man_Dehyd"/>
    <property type="match status" value="1"/>
</dbReference>
<accession>A0A9W7GN77</accession>
<comment type="cofactor">
    <cofactor evidence="1">
        <name>NAD(+)</name>
        <dbReference type="ChEBI" id="CHEBI:57540"/>
    </cofactor>
</comment>
<evidence type="ECO:0000259" key="4">
    <source>
        <dbReference type="Pfam" id="PF16363"/>
    </source>
</evidence>
<dbReference type="Gene3D" id="3.90.25.10">
    <property type="entry name" value="UDP-galactose 4-epimerase, domain 1"/>
    <property type="match status" value="1"/>
</dbReference>
<dbReference type="Proteomes" id="UP001165065">
    <property type="component" value="Unassembled WGS sequence"/>
</dbReference>
<comment type="caution">
    <text evidence="5">The sequence shown here is derived from an EMBL/GenBank/DDBJ whole genome shotgun (WGS) entry which is preliminary data.</text>
</comment>
<dbReference type="GO" id="GO:0008460">
    <property type="term" value="F:dTDP-glucose 4,6-dehydratase activity"/>
    <property type="evidence" value="ECO:0007669"/>
    <property type="project" value="InterPro"/>
</dbReference>
<keyword evidence="2" id="KW-0520">NAD</keyword>
<protein>
    <recommendedName>
        <fullName evidence="4">NAD(P)-binding domain-containing protein</fullName>
    </recommendedName>
</protein>
<dbReference type="CDD" id="cd05246">
    <property type="entry name" value="dTDP_GD_SDR_e"/>
    <property type="match status" value="1"/>
</dbReference>
<evidence type="ECO:0000256" key="2">
    <source>
        <dbReference type="ARBA" id="ARBA00023027"/>
    </source>
</evidence>